<keyword evidence="1" id="KW-0472">Membrane</keyword>
<evidence type="ECO:0000256" key="1">
    <source>
        <dbReference type="SAM" id="Phobius"/>
    </source>
</evidence>
<keyword evidence="4" id="KW-1185">Reference proteome</keyword>
<dbReference type="KEGG" id="rml:FF011L_47860"/>
<name>A0A517MM60_9BACT</name>
<sequence length="1136" mass="123668">MLANELIDLLERRGLLDQEIIEALRDQLAQSGAKVTPEAVAKLLVDNKHLTRFQATKLIGELRSGEYESEADAVQANELADDLDLLDDNADDGEEVMAVLDEDDDVAEAIAIDDDEVAEAVMVEDDDVAVAVAVDDDEIAEAVAVDGSGPNKTTARRKPQPEKNIWDSFKIYGVAGIILMLIVSGFGLWWVISGQDAGDFIKNADSLYDSTSYAEAREQYESFVNSYGTTDPINASKARVRIATTRIYEAVGNADPTDALTVAKAELPAVQEEQFMADERPALADTLVAVGENIADKAEDAEQTEEKKTFLAGLDDLIAMTQNAKFVTSVSRQSLATRLTELDESRARINRTINRNIRLDETVAAMTKFLEGRETKPAYDIRKSLLRDYPELEENESLQTLIEQASGIQQELVESLSTLPELLTSDPLSSDQKTIVLTNRVGPGVPGLAGRVVYFQVRGSVLAFAADTGQNLWRRFVGYRNSHLPTPLGERPEEGVLLSDGARSEVQRLSGDTGEMKWRSVIGEAFNPPQVEGENVFLSTNSGRVLALDSFSGEVQWGVQLPQETQVPPGVLDRSTRLYQVGNHSNLYVLDGKTGKAIESYYLGHTEGSVRVSPVALLGHLFVVENIDPKNSRIHVLRMNESGDGLVRAQAPILLTGNVITPPKQQRRRLIVLTDRGQVKVLDIEPTAENEQVTVMAEQVASYESPTATQMEVDQTQMWVTGTRVNRYELQMSTGRIVFSWTKHAGDSFIAPPKMLDDILFHARILKGTKGVRVTAVDPTTGDMRWQNDVGVPVSMLTPTKGGVHAITSQAGLYMLDGEAYREGISGTPIENPGGQDSSTLRFENPFKVTDDVTLLLNKEDSGQLAVYNPTRRSETLRIIKLNIGLAKATAPPIATAGGLMLALNNGRILLKNFQTGVNLGSPFQPSAPPEADIDWYDLVPLPNDPEQIVLGDDRGKLFRIRAGDQLRALTEVDNPIKFLGTMTAIDDTLFATTGGPAADVLLRYDINKLTETGRTTLEGRVLWGPVRMDQNILIQTDDGKLRAMDAKGEAVWTLDIPPGVPVAPPTMIAGQWVMAGEPGWLLAIDPATGKITGQIDFGEPLSAAPLPVGANNRLFVPGSEGVIYITDLPTGGASE</sequence>
<dbReference type="Gene3D" id="2.130.10.10">
    <property type="entry name" value="YVTN repeat-like/Quinoprotein amine dehydrogenase"/>
    <property type="match status" value="3"/>
</dbReference>
<dbReference type="Pfam" id="PF13360">
    <property type="entry name" value="PQQ_2"/>
    <property type="match status" value="2"/>
</dbReference>
<dbReference type="SMART" id="SM00564">
    <property type="entry name" value="PQQ"/>
    <property type="match status" value="6"/>
</dbReference>
<protein>
    <submittedName>
        <fullName evidence="3">Outer membrane biogenesis protein BamB</fullName>
    </submittedName>
</protein>
<dbReference type="InterPro" id="IPR002372">
    <property type="entry name" value="PQQ_rpt_dom"/>
</dbReference>
<evidence type="ECO:0000259" key="2">
    <source>
        <dbReference type="Pfam" id="PF13360"/>
    </source>
</evidence>
<dbReference type="EMBL" id="CP036262">
    <property type="protein sequence ID" value="QDS95982.1"/>
    <property type="molecule type" value="Genomic_DNA"/>
</dbReference>
<dbReference type="InterPro" id="IPR011047">
    <property type="entry name" value="Quinoprotein_ADH-like_sf"/>
</dbReference>
<keyword evidence="1" id="KW-0812">Transmembrane</keyword>
<evidence type="ECO:0000313" key="3">
    <source>
        <dbReference type="EMBL" id="QDS95982.1"/>
    </source>
</evidence>
<dbReference type="InterPro" id="IPR015943">
    <property type="entry name" value="WD40/YVTN_repeat-like_dom_sf"/>
</dbReference>
<proteinExistence type="predicted"/>
<dbReference type="Proteomes" id="UP000320672">
    <property type="component" value="Chromosome"/>
</dbReference>
<dbReference type="PANTHER" id="PTHR34512:SF30">
    <property type="entry name" value="OUTER MEMBRANE PROTEIN ASSEMBLY FACTOR BAMB"/>
    <property type="match status" value="1"/>
</dbReference>
<dbReference type="OrthoDB" id="226874at2"/>
<evidence type="ECO:0000313" key="4">
    <source>
        <dbReference type="Proteomes" id="UP000320672"/>
    </source>
</evidence>
<dbReference type="PANTHER" id="PTHR34512">
    <property type="entry name" value="CELL SURFACE PROTEIN"/>
    <property type="match status" value="1"/>
</dbReference>
<organism evidence="3 4">
    <name type="scientific">Roseimaritima multifibrata</name>
    <dbReference type="NCBI Taxonomy" id="1930274"/>
    <lineage>
        <taxon>Bacteria</taxon>
        <taxon>Pseudomonadati</taxon>
        <taxon>Planctomycetota</taxon>
        <taxon>Planctomycetia</taxon>
        <taxon>Pirellulales</taxon>
        <taxon>Pirellulaceae</taxon>
        <taxon>Roseimaritima</taxon>
    </lineage>
</organism>
<dbReference type="InterPro" id="IPR018391">
    <property type="entry name" value="PQQ_b-propeller_rpt"/>
</dbReference>
<dbReference type="RefSeq" id="WP_145354192.1">
    <property type="nucleotide sequence ID" value="NZ_CP036262.1"/>
</dbReference>
<feature type="domain" description="Pyrrolo-quinoline quinone repeat" evidence="2">
    <location>
        <begin position="988"/>
        <end position="1132"/>
    </location>
</feature>
<feature type="transmembrane region" description="Helical" evidence="1">
    <location>
        <begin position="171"/>
        <end position="192"/>
    </location>
</feature>
<feature type="domain" description="Pyrrolo-quinoline quinone repeat" evidence="2">
    <location>
        <begin position="458"/>
        <end position="615"/>
    </location>
</feature>
<keyword evidence="1" id="KW-1133">Transmembrane helix</keyword>
<accession>A0A517MM60</accession>
<gene>
    <name evidence="3" type="ORF">FF011L_47860</name>
</gene>
<dbReference type="SUPFAM" id="SSF50998">
    <property type="entry name" value="Quinoprotein alcohol dehydrogenase-like"/>
    <property type="match status" value="2"/>
</dbReference>
<reference evidence="3 4" key="1">
    <citation type="submission" date="2019-02" db="EMBL/GenBank/DDBJ databases">
        <title>Deep-cultivation of Planctomycetes and their phenomic and genomic characterization uncovers novel biology.</title>
        <authorList>
            <person name="Wiegand S."/>
            <person name="Jogler M."/>
            <person name="Boedeker C."/>
            <person name="Pinto D."/>
            <person name="Vollmers J."/>
            <person name="Rivas-Marin E."/>
            <person name="Kohn T."/>
            <person name="Peeters S.H."/>
            <person name="Heuer A."/>
            <person name="Rast P."/>
            <person name="Oberbeckmann S."/>
            <person name="Bunk B."/>
            <person name="Jeske O."/>
            <person name="Meyerdierks A."/>
            <person name="Storesund J.E."/>
            <person name="Kallscheuer N."/>
            <person name="Luecker S."/>
            <person name="Lage O.M."/>
            <person name="Pohl T."/>
            <person name="Merkel B.J."/>
            <person name="Hornburger P."/>
            <person name="Mueller R.-W."/>
            <person name="Bruemmer F."/>
            <person name="Labrenz M."/>
            <person name="Spormann A.M."/>
            <person name="Op den Camp H."/>
            <person name="Overmann J."/>
            <person name="Amann R."/>
            <person name="Jetten M.S.M."/>
            <person name="Mascher T."/>
            <person name="Medema M.H."/>
            <person name="Devos D.P."/>
            <person name="Kaster A.-K."/>
            <person name="Ovreas L."/>
            <person name="Rohde M."/>
            <person name="Galperin M.Y."/>
            <person name="Jogler C."/>
        </authorList>
    </citation>
    <scope>NUCLEOTIDE SEQUENCE [LARGE SCALE GENOMIC DNA]</scope>
    <source>
        <strain evidence="3 4">FF011L</strain>
    </source>
</reference>
<dbReference type="AlphaFoldDB" id="A0A517MM60"/>